<evidence type="ECO:0008006" key="4">
    <source>
        <dbReference type="Google" id="ProtNLM"/>
    </source>
</evidence>
<evidence type="ECO:0000256" key="1">
    <source>
        <dbReference type="SAM" id="Coils"/>
    </source>
</evidence>
<evidence type="ECO:0000313" key="3">
    <source>
        <dbReference type="Proteomes" id="UP000462760"/>
    </source>
</evidence>
<feature type="coiled-coil region" evidence="1">
    <location>
        <begin position="330"/>
        <end position="360"/>
    </location>
</feature>
<dbReference type="InterPro" id="IPR046207">
    <property type="entry name" value="DUF6240"/>
</dbReference>
<reference evidence="2 3" key="1">
    <citation type="submission" date="2019-08" db="EMBL/GenBank/DDBJ databases">
        <title>In-depth cultivation of the pig gut microbiome towards novel bacterial diversity and tailored functional studies.</title>
        <authorList>
            <person name="Wylensek D."/>
            <person name="Hitch T.C.A."/>
            <person name="Clavel T."/>
        </authorList>
    </citation>
    <scope>NUCLEOTIDE SEQUENCE [LARGE SCALE GENOMIC DNA]</scope>
    <source>
        <strain evidence="2 3">Med78-601-WT-4W-RMD-3</strain>
    </source>
</reference>
<proteinExistence type="predicted"/>
<dbReference type="RefSeq" id="WP_154484181.1">
    <property type="nucleotide sequence ID" value="NZ_VULR01000008.1"/>
</dbReference>
<feature type="coiled-coil region" evidence="1">
    <location>
        <begin position="621"/>
        <end position="666"/>
    </location>
</feature>
<comment type="caution">
    <text evidence="2">The sequence shown here is derived from an EMBL/GenBank/DDBJ whole genome shotgun (WGS) entry which is preliminary data.</text>
</comment>
<protein>
    <recommendedName>
        <fullName evidence="4">Flagellar hook-length control protein-like C-terminal domain-containing protein</fullName>
    </recommendedName>
</protein>
<name>A0A844FHM5_9FIRM</name>
<dbReference type="EMBL" id="VULR01000008">
    <property type="protein sequence ID" value="MSS43499.1"/>
    <property type="molecule type" value="Genomic_DNA"/>
</dbReference>
<evidence type="ECO:0000313" key="2">
    <source>
        <dbReference type="EMBL" id="MSS43499.1"/>
    </source>
</evidence>
<keyword evidence="1" id="KW-0175">Coiled coil</keyword>
<dbReference type="Pfam" id="PF19753">
    <property type="entry name" value="DUF6240"/>
    <property type="match status" value="2"/>
</dbReference>
<dbReference type="OrthoDB" id="1946634at2"/>
<gene>
    <name evidence="2" type="ORF">FYJ27_07120</name>
</gene>
<organism evidence="2 3">
    <name type="scientific">Anaerosalibacter bizertensis</name>
    <dbReference type="NCBI Taxonomy" id="932217"/>
    <lineage>
        <taxon>Bacteria</taxon>
        <taxon>Bacillati</taxon>
        <taxon>Bacillota</taxon>
        <taxon>Tissierellia</taxon>
        <taxon>Tissierellales</taxon>
        <taxon>Sporanaerobacteraceae</taxon>
        <taxon>Anaerosalibacter</taxon>
    </lineage>
</organism>
<sequence length="807" mass="92782">MNSIKNINNENLINAYDIKPTLSYDIEGILLEKEGKNIKVESQVGGKVVEYTLKLKEEIEEEKGEEVLIEKENILSSKYSIKEEEGKEGSRKIEDLLKSTGVKITEENLKIAEILSKQGIPITKENIEKFSVCEKYLDEIIEKLDYDSAIKLLKKDIDLEGESLQKIAEYINEIEVEEDFSLAKILGLKKDLTYKEAEEICIQIYGRRMGKDIYDSIIALHKEGIEINKENIEKVREVVYKLQDLKDIENGDLVKIIKKDLTPNIENIYKTKHSYSITETDRNLAVNKYNDFIIQSKATEQDILKHIAKLGLEPSKENLNIVEQFIVNDLDITVDNIAEIEEMKEALKELENLLDEEKVSLLLNKGVDPLKEDIRELSKIIKEDEVEKTPENTDIDSGKTREILKEIKALENIKDEELISLIKKGEDFKIENLKNLSTFQNISKEESNKLVDKVLKVSNIIHSLGELSSDTISLTVKKFSTISLNSLYESKMTVQENYVEIPSIEKSTENLIREEYLKAKKSLSLNIVKESVKEGLEIEYMPLDELNEYIEKINKYRQGENILQKVKSLKGKESDLITMAMKNDLDISLKELGRIDSFQKNENGLGKAIDDLIKEGKYVESSELRQAIENIEEKSKQVSNSIRNGEEKSKREYKELIKQIEELTSSFDFKDDGKQKDRFRQMREALSIRKALSKDDLVLEIPISIEDGYENLQLIIPNLNKGINKSNMRFLLNLNAKNLGNIKFSLEVEGKDISVSFISSKENIPKLLKKESIFKEGLKNIGYNLKDFSQEDKEGEEYSLKTVDRRI</sequence>
<dbReference type="AlphaFoldDB" id="A0A844FHM5"/>
<dbReference type="Proteomes" id="UP000462760">
    <property type="component" value="Unassembled WGS sequence"/>
</dbReference>
<accession>A0A844FHM5</accession>